<protein>
    <recommendedName>
        <fullName evidence="4">MAK10-like protein</fullName>
    </recommendedName>
</protein>
<sequence length="156" mass="17882">CEIDPPAGGKLHDKNDNESWEIIENLALYDHEGWNDSKEHIKPVKAVVVSPNASKTLDRRILKLEDQINFLLKGPQPTPKTSSTHTPQAYTKAVSPSPLPRDLNEPPRQNYFTFCERVRPNPQRQVLETSLEAQVREYMAAQTKSMERFENAIFKQ</sequence>
<comment type="caution">
    <text evidence="2">The sequence shown here is derived from an EMBL/GenBank/DDBJ whole genome shotgun (WGS) entry which is preliminary data.</text>
</comment>
<feature type="compositionally biased region" description="Polar residues" evidence="1">
    <location>
        <begin position="79"/>
        <end position="89"/>
    </location>
</feature>
<evidence type="ECO:0000256" key="1">
    <source>
        <dbReference type="SAM" id="MobiDB-lite"/>
    </source>
</evidence>
<dbReference type="EMBL" id="BQNB010020600">
    <property type="protein sequence ID" value="GJT97656.1"/>
    <property type="molecule type" value="Genomic_DNA"/>
</dbReference>
<proteinExistence type="predicted"/>
<reference evidence="2" key="1">
    <citation type="journal article" date="2022" name="Int. J. Mol. Sci.">
        <title>Draft Genome of Tanacetum Coccineum: Genomic Comparison of Closely Related Tanacetum-Family Plants.</title>
        <authorList>
            <person name="Yamashiro T."/>
            <person name="Shiraishi A."/>
            <person name="Nakayama K."/>
            <person name="Satake H."/>
        </authorList>
    </citation>
    <scope>NUCLEOTIDE SEQUENCE</scope>
</reference>
<gene>
    <name evidence="2" type="ORF">Tco_1093174</name>
</gene>
<accession>A0ABQ5IBY8</accession>
<evidence type="ECO:0008006" key="4">
    <source>
        <dbReference type="Google" id="ProtNLM"/>
    </source>
</evidence>
<evidence type="ECO:0000313" key="2">
    <source>
        <dbReference type="EMBL" id="GJT97656.1"/>
    </source>
</evidence>
<name>A0ABQ5IBY8_9ASTR</name>
<reference evidence="2" key="2">
    <citation type="submission" date="2022-01" db="EMBL/GenBank/DDBJ databases">
        <authorList>
            <person name="Yamashiro T."/>
            <person name="Shiraishi A."/>
            <person name="Satake H."/>
            <person name="Nakayama K."/>
        </authorList>
    </citation>
    <scope>NUCLEOTIDE SEQUENCE</scope>
</reference>
<feature type="non-terminal residue" evidence="2">
    <location>
        <position position="1"/>
    </location>
</feature>
<keyword evidence="3" id="KW-1185">Reference proteome</keyword>
<evidence type="ECO:0000313" key="3">
    <source>
        <dbReference type="Proteomes" id="UP001151760"/>
    </source>
</evidence>
<organism evidence="2 3">
    <name type="scientific">Tanacetum coccineum</name>
    <dbReference type="NCBI Taxonomy" id="301880"/>
    <lineage>
        <taxon>Eukaryota</taxon>
        <taxon>Viridiplantae</taxon>
        <taxon>Streptophyta</taxon>
        <taxon>Embryophyta</taxon>
        <taxon>Tracheophyta</taxon>
        <taxon>Spermatophyta</taxon>
        <taxon>Magnoliopsida</taxon>
        <taxon>eudicotyledons</taxon>
        <taxon>Gunneridae</taxon>
        <taxon>Pentapetalae</taxon>
        <taxon>asterids</taxon>
        <taxon>campanulids</taxon>
        <taxon>Asterales</taxon>
        <taxon>Asteraceae</taxon>
        <taxon>Asteroideae</taxon>
        <taxon>Anthemideae</taxon>
        <taxon>Anthemidinae</taxon>
        <taxon>Tanacetum</taxon>
    </lineage>
</organism>
<feature type="region of interest" description="Disordered" evidence="1">
    <location>
        <begin position="73"/>
        <end position="104"/>
    </location>
</feature>
<dbReference type="Proteomes" id="UP001151760">
    <property type="component" value="Unassembled WGS sequence"/>
</dbReference>